<accession>B1ZUV6</accession>
<gene>
    <name evidence="7" type="ordered locus">Oter_2645</name>
</gene>
<reference evidence="7 8" key="1">
    <citation type="journal article" date="2011" name="J. Bacteriol.">
        <title>Genome sequence of the verrucomicrobium Opitutus terrae PB90-1, an abundant inhabitant of rice paddy soil ecosystems.</title>
        <authorList>
            <person name="van Passel M.W."/>
            <person name="Kant R."/>
            <person name="Palva A."/>
            <person name="Copeland A."/>
            <person name="Lucas S."/>
            <person name="Lapidus A."/>
            <person name="Glavina del Rio T."/>
            <person name="Pitluck S."/>
            <person name="Goltsman E."/>
            <person name="Clum A."/>
            <person name="Sun H."/>
            <person name="Schmutz J."/>
            <person name="Larimer F.W."/>
            <person name="Land M.L."/>
            <person name="Hauser L."/>
            <person name="Kyrpides N."/>
            <person name="Mikhailova N."/>
            <person name="Richardson P.P."/>
            <person name="Janssen P.H."/>
            <person name="de Vos W.M."/>
            <person name="Smidt H."/>
        </authorList>
    </citation>
    <scope>NUCLEOTIDE SEQUENCE [LARGE SCALE GENOMIC DNA]</scope>
    <source>
        <strain evidence="8">DSM 11246 / JCM 15787 / PB90-1</strain>
    </source>
</reference>
<keyword evidence="8" id="KW-1185">Reference proteome</keyword>
<comment type="similarity">
    <text evidence="5">Belongs to the peptidase M14 family.</text>
</comment>
<evidence type="ECO:0000313" key="7">
    <source>
        <dbReference type="EMBL" id="ACB75926.1"/>
    </source>
</evidence>
<evidence type="ECO:0000313" key="8">
    <source>
        <dbReference type="Proteomes" id="UP000007013"/>
    </source>
</evidence>
<dbReference type="InterPro" id="IPR055438">
    <property type="entry name" value="AstE_AspA_cat"/>
</dbReference>
<dbReference type="SUPFAM" id="SSF53187">
    <property type="entry name" value="Zn-dependent exopeptidases"/>
    <property type="match status" value="1"/>
</dbReference>
<keyword evidence="3" id="KW-0378">Hydrolase</keyword>
<comment type="caution">
    <text evidence="5">Lacks conserved residue(s) required for the propagation of feature annotation.</text>
</comment>
<proteinExistence type="inferred from homology"/>
<dbReference type="GO" id="GO:0004181">
    <property type="term" value="F:metallocarboxypeptidase activity"/>
    <property type="evidence" value="ECO:0007669"/>
    <property type="project" value="InterPro"/>
</dbReference>
<dbReference type="InterPro" id="IPR000834">
    <property type="entry name" value="Peptidase_M14"/>
</dbReference>
<dbReference type="GO" id="GO:0016788">
    <property type="term" value="F:hydrolase activity, acting on ester bonds"/>
    <property type="evidence" value="ECO:0007669"/>
    <property type="project" value="InterPro"/>
</dbReference>
<dbReference type="AlphaFoldDB" id="B1ZUV6"/>
<dbReference type="OrthoDB" id="184972at2"/>
<dbReference type="HOGENOM" id="CLU_1045086_0_0_0"/>
<evidence type="ECO:0000259" key="6">
    <source>
        <dbReference type="PROSITE" id="PS52035"/>
    </source>
</evidence>
<dbReference type="KEGG" id="ote:Oter_2645"/>
<evidence type="ECO:0000256" key="2">
    <source>
        <dbReference type="ARBA" id="ARBA00022723"/>
    </source>
</evidence>
<evidence type="ECO:0000256" key="5">
    <source>
        <dbReference type="PROSITE-ProRule" id="PRU01379"/>
    </source>
</evidence>
<keyword evidence="4" id="KW-0862">Zinc</keyword>
<dbReference type="EMBL" id="CP001032">
    <property type="protein sequence ID" value="ACB75926.1"/>
    <property type="molecule type" value="Genomic_DNA"/>
</dbReference>
<name>B1ZUV6_OPITP</name>
<organism evidence="7 8">
    <name type="scientific">Opitutus terrae (strain DSM 11246 / JCM 15787 / PB90-1)</name>
    <dbReference type="NCBI Taxonomy" id="452637"/>
    <lineage>
        <taxon>Bacteria</taxon>
        <taxon>Pseudomonadati</taxon>
        <taxon>Verrucomicrobiota</taxon>
        <taxon>Opitutia</taxon>
        <taxon>Opitutales</taxon>
        <taxon>Opitutaceae</taxon>
        <taxon>Opitutus</taxon>
    </lineage>
</organism>
<dbReference type="eggNOG" id="COG2866">
    <property type="taxonomic scope" value="Bacteria"/>
</dbReference>
<keyword evidence="2" id="KW-0479">Metal-binding</keyword>
<sequence length="259" mass="28543">MSQLSRPPPQPAAFVPIELIGRFESAGARQGFRVERFGEIAGCPLIALTKRTPGPRPRVYLSAGIHGDEPAPPLALLEMLEAGWFDTRATWFLCPLLNPAGFPGSCRENADGVDLNRDYRHLLSAEIRAHVSWLRRQPNFDLAICLHEDWESTGFYVYELNPQNRPSLAEPMIAAVARVCAIESAAIIDGRESAAPGIIRPLGDPLLRDQWPEAIYLLQHHTTLTYTLESPSALPLPQRIAAQRAALEVALASFAPAQR</sequence>
<evidence type="ECO:0000256" key="4">
    <source>
        <dbReference type="ARBA" id="ARBA00022833"/>
    </source>
</evidence>
<dbReference type="Proteomes" id="UP000007013">
    <property type="component" value="Chromosome"/>
</dbReference>
<dbReference type="STRING" id="452637.Oter_2645"/>
<dbReference type="PROSITE" id="PS52035">
    <property type="entry name" value="PEPTIDASE_M14"/>
    <property type="match status" value="1"/>
</dbReference>
<evidence type="ECO:0000256" key="3">
    <source>
        <dbReference type="ARBA" id="ARBA00022801"/>
    </source>
</evidence>
<comment type="cofactor">
    <cofactor evidence="1">
        <name>Zn(2+)</name>
        <dbReference type="ChEBI" id="CHEBI:29105"/>
    </cofactor>
</comment>
<protein>
    <recommendedName>
        <fullName evidence="6">Peptidase M14 domain-containing protein</fullName>
    </recommendedName>
</protein>
<evidence type="ECO:0000256" key="1">
    <source>
        <dbReference type="ARBA" id="ARBA00001947"/>
    </source>
</evidence>
<dbReference type="Pfam" id="PF24827">
    <property type="entry name" value="AstE_AspA_cat"/>
    <property type="match status" value="1"/>
</dbReference>
<feature type="domain" description="Peptidase M14" evidence="6">
    <location>
        <begin position="8"/>
        <end position="259"/>
    </location>
</feature>
<dbReference type="Gene3D" id="3.40.630.10">
    <property type="entry name" value="Zn peptidases"/>
    <property type="match status" value="1"/>
</dbReference>
<dbReference type="GO" id="GO:0006508">
    <property type="term" value="P:proteolysis"/>
    <property type="evidence" value="ECO:0007669"/>
    <property type="project" value="InterPro"/>
</dbReference>
<dbReference type="GO" id="GO:0008270">
    <property type="term" value="F:zinc ion binding"/>
    <property type="evidence" value="ECO:0007669"/>
    <property type="project" value="InterPro"/>
</dbReference>
<dbReference type="RefSeq" id="WP_012375461.1">
    <property type="nucleotide sequence ID" value="NC_010571.1"/>
</dbReference>
<dbReference type="CDD" id="cd06231">
    <property type="entry name" value="M14_REP34-like"/>
    <property type="match status" value="1"/>
</dbReference>